<keyword evidence="1" id="KW-0812">Transmembrane</keyword>
<evidence type="ECO:0000256" key="1">
    <source>
        <dbReference type="SAM" id="Phobius"/>
    </source>
</evidence>
<evidence type="ECO:0000313" key="4">
    <source>
        <dbReference type="Proteomes" id="UP000664164"/>
    </source>
</evidence>
<reference evidence="3" key="1">
    <citation type="submission" date="2021-03" db="EMBL/GenBank/DDBJ databases">
        <title>A new species, PO-11, isolated from a karst cave deposit.</title>
        <authorList>
            <person name="Zhaoxiaoyong W."/>
        </authorList>
    </citation>
    <scope>NUCLEOTIDE SEQUENCE</scope>
    <source>
        <strain evidence="3">PO-11</strain>
    </source>
</reference>
<feature type="domain" description="Protein-glutamine gamma-glutamyltransferase-like C-terminal" evidence="2">
    <location>
        <begin position="133"/>
        <end position="201"/>
    </location>
</feature>
<organism evidence="3 4">
    <name type="scientific">Arthrobacter cavernae</name>
    <dbReference type="NCBI Taxonomy" id="2817681"/>
    <lineage>
        <taxon>Bacteria</taxon>
        <taxon>Bacillati</taxon>
        <taxon>Actinomycetota</taxon>
        <taxon>Actinomycetes</taxon>
        <taxon>Micrococcales</taxon>
        <taxon>Micrococcaceae</taxon>
        <taxon>Arthrobacter</taxon>
    </lineage>
</organism>
<dbReference type="InterPro" id="IPR025403">
    <property type="entry name" value="TgpA-like_C"/>
</dbReference>
<sequence>MICSLLAATEPPVTPDRDEARRWAIEELAKPQYPAAQPSWLDQLWRDFLDWLASLDSGNTGPNGDIAVALFGALAVVLVIVAVILVRPRLNARRRTAKDVFDGEPALDADVYRSRASAAAGRSDWQTAVVEQFRALVRSAEDRTVIEARAGRTADEAAAQLGQAFGPARQRLDSAATVFDAVRYGKAGASAADYEAVRNLDADLEAMKPAFDGDHSVGFAVPL</sequence>
<proteinExistence type="predicted"/>
<dbReference type="Pfam" id="PF13559">
    <property type="entry name" value="DUF4129"/>
    <property type="match status" value="1"/>
</dbReference>
<dbReference type="Proteomes" id="UP000664164">
    <property type="component" value="Unassembled WGS sequence"/>
</dbReference>
<keyword evidence="4" id="KW-1185">Reference proteome</keyword>
<evidence type="ECO:0000259" key="2">
    <source>
        <dbReference type="Pfam" id="PF13559"/>
    </source>
</evidence>
<keyword evidence="1" id="KW-1133">Transmembrane helix</keyword>
<dbReference type="RefSeq" id="WP_207614650.1">
    <property type="nucleotide sequence ID" value="NZ_JAFNLL010000004.1"/>
</dbReference>
<dbReference type="AlphaFoldDB" id="A0A939HCV0"/>
<feature type="transmembrane region" description="Helical" evidence="1">
    <location>
        <begin position="66"/>
        <end position="86"/>
    </location>
</feature>
<protein>
    <submittedName>
        <fullName evidence="3">DUF4129 domain-containing protein</fullName>
    </submittedName>
</protein>
<gene>
    <name evidence="3" type="ORF">J1902_02305</name>
</gene>
<name>A0A939HCV0_9MICC</name>
<keyword evidence="1" id="KW-0472">Membrane</keyword>
<comment type="caution">
    <text evidence="3">The sequence shown here is derived from an EMBL/GenBank/DDBJ whole genome shotgun (WGS) entry which is preliminary data.</text>
</comment>
<accession>A0A939HCV0</accession>
<dbReference type="EMBL" id="JAFNLL010000004">
    <property type="protein sequence ID" value="MBO1266824.1"/>
    <property type="molecule type" value="Genomic_DNA"/>
</dbReference>
<evidence type="ECO:0000313" key="3">
    <source>
        <dbReference type="EMBL" id="MBO1266824.1"/>
    </source>
</evidence>